<dbReference type="SUPFAM" id="SSF53474">
    <property type="entry name" value="alpha/beta-Hydrolases"/>
    <property type="match status" value="2"/>
</dbReference>
<evidence type="ECO:0000313" key="2">
    <source>
        <dbReference type="Proteomes" id="UP001244341"/>
    </source>
</evidence>
<accession>A0ABY8TQH9</accession>
<reference evidence="1 2" key="1">
    <citation type="submission" date="2023-05" db="EMBL/GenBank/DDBJ databases">
        <title>A 100% complete, gapless, phased diploid assembly of the Scenedesmus obliquus UTEX 3031 genome.</title>
        <authorList>
            <person name="Biondi T.C."/>
            <person name="Hanschen E.R."/>
            <person name="Kwon T."/>
            <person name="Eng W."/>
            <person name="Kruse C.P.S."/>
            <person name="Koehler S.I."/>
            <person name="Kunde Y."/>
            <person name="Gleasner C.D."/>
            <person name="You Mak K.T."/>
            <person name="Polle J."/>
            <person name="Hovde B.T."/>
            <person name="Starkenburg S.R."/>
        </authorList>
    </citation>
    <scope>NUCLEOTIDE SEQUENCE [LARGE SCALE GENOMIC DNA]</scope>
    <source>
        <strain evidence="1 2">DOE0152z</strain>
    </source>
</reference>
<dbReference type="EMBL" id="CP126209">
    <property type="protein sequence ID" value="WIA11134.1"/>
    <property type="molecule type" value="Genomic_DNA"/>
</dbReference>
<keyword evidence="2" id="KW-1185">Reference proteome</keyword>
<dbReference type="Proteomes" id="UP001244341">
    <property type="component" value="Chromosome 2b"/>
</dbReference>
<name>A0ABY8TQH9_TETOB</name>
<gene>
    <name evidence="1" type="ORF">OEZ85_011277</name>
</gene>
<dbReference type="Gene3D" id="3.40.50.1820">
    <property type="entry name" value="alpha/beta hydrolase"/>
    <property type="match status" value="2"/>
</dbReference>
<proteinExistence type="predicted"/>
<sequence>MALTQPGRVRQLAVLSVGFPGTVFCANPKQCELSWYMLFFQHPEAEALLAADDWALMRQLLGKNSSEAKVQDYIDALSQPGALTAGLSLYRANLDLAALAATKPTLPPAKLNMLVMGLWSDGEAYLTEEGMTASRDVVTGGLFFYKRIEGAGHWMMRDAPAKVNAALADFVGAGMDPDVSMYADLILARMGLLSEWDAYLIEEGMLALHHVVAEGRWQCVRIEGAGHWMMWDAPAKVNAALADFVAAGLDPDVSMHADLM</sequence>
<dbReference type="PANTHER" id="PTHR43329">
    <property type="entry name" value="EPOXIDE HYDROLASE"/>
    <property type="match status" value="1"/>
</dbReference>
<organism evidence="1 2">
    <name type="scientific">Tetradesmus obliquus</name>
    <name type="common">Green alga</name>
    <name type="synonym">Acutodesmus obliquus</name>
    <dbReference type="NCBI Taxonomy" id="3088"/>
    <lineage>
        <taxon>Eukaryota</taxon>
        <taxon>Viridiplantae</taxon>
        <taxon>Chlorophyta</taxon>
        <taxon>core chlorophytes</taxon>
        <taxon>Chlorophyceae</taxon>
        <taxon>CS clade</taxon>
        <taxon>Sphaeropleales</taxon>
        <taxon>Scenedesmaceae</taxon>
        <taxon>Tetradesmus</taxon>
    </lineage>
</organism>
<evidence type="ECO:0000313" key="1">
    <source>
        <dbReference type="EMBL" id="WIA11134.1"/>
    </source>
</evidence>
<dbReference type="InterPro" id="IPR029058">
    <property type="entry name" value="AB_hydrolase_fold"/>
</dbReference>
<protein>
    <recommendedName>
        <fullName evidence="3">AB hydrolase-1 domain-containing protein</fullName>
    </recommendedName>
</protein>
<evidence type="ECO:0008006" key="3">
    <source>
        <dbReference type="Google" id="ProtNLM"/>
    </source>
</evidence>